<dbReference type="HOGENOM" id="CLU_009398_1_1_9"/>
<dbReference type="GO" id="GO:0031179">
    <property type="term" value="P:peptide modification"/>
    <property type="evidence" value="ECO:0007669"/>
    <property type="project" value="InterPro"/>
</dbReference>
<dbReference type="eggNOG" id="COG4403">
    <property type="taxonomic scope" value="Bacteria"/>
</dbReference>
<dbReference type="CDD" id="cd04792">
    <property type="entry name" value="LanM-like"/>
    <property type="match status" value="1"/>
</dbReference>
<dbReference type="EMBL" id="CP036170">
    <property type="protein sequence ID" value="QBF74401.1"/>
    <property type="molecule type" value="Genomic_DNA"/>
</dbReference>
<dbReference type="Pfam" id="PF13575">
    <property type="entry name" value="DUF4135"/>
    <property type="match status" value="1"/>
</dbReference>
<dbReference type="Pfam" id="PF05147">
    <property type="entry name" value="LANC_like"/>
    <property type="match status" value="1"/>
</dbReference>
<reference evidence="1 2" key="1">
    <citation type="journal article" date="2019" name="Appl. Environ. Microbiol.">
        <title>Clostridium scindens ATCC 35704: integration of nutritional requirements, the complete genome sequence, and global transcriptional responses to bile acids.</title>
        <authorList>
            <person name="Devendran S."/>
            <person name="Shrestha R."/>
            <person name="Alves J.M.P."/>
            <person name="Wolf P.G."/>
            <person name="Ly L."/>
            <person name="Hernandez A.G."/>
            <person name="Mendez-Garcia C."/>
            <person name="Inboden A."/>
            <person name="Wiley J."/>
            <person name="Paul O."/>
            <person name="Allen A."/>
            <person name="Springer E."/>
            <person name="Wright C.L."/>
            <person name="Fields C.J."/>
            <person name="Daniel S.L."/>
            <person name="Ridlon J.M."/>
        </authorList>
    </citation>
    <scope>NUCLEOTIDE SEQUENCE [LARGE SCALE GENOMIC DNA]</scope>
    <source>
        <strain evidence="1 2">ATCC 35704</strain>
    </source>
</reference>
<evidence type="ECO:0000313" key="1">
    <source>
        <dbReference type="EMBL" id="QBF74401.1"/>
    </source>
</evidence>
<dbReference type="Gene3D" id="1.50.10.20">
    <property type="match status" value="1"/>
</dbReference>
<dbReference type="PIRSF" id="PIRSF037228">
    <property type="entry name" value="Lant_mod_RumM"/>
    <property type="match status" value="1"/>
</dbReference>
<dbReference type="AlphaFoldDB" id="B0NIJ5"/>
<dbReference type="InterPro" id="IPR017146">
    <property type="entry name" value="Lanti_2_LanM"/>
</dbReference>
<name>B0NIJ5_CLOS5</name>
<dbReference type="OrthoDB" id="9148343at2"/>
<dbReference type="NCBIfam" id="TIGR03897">
    <property type="entry name" value="lanti_2_LanM"/>
    <property type="match status" value="1"/>
</dbReference>
<sequence>MHVYKEKEKLRGETPIKEYNYFCEKYVSTFEFVHELFEIYPVLYRIIEEKIENFIKYYIEIFDFFEKDKNKIGEKICGGKLVKRIEEIDFSLSDSHKSGKRVAKLKLDNGMWILYKPRAMKNDEIYMQLIQWISHHIGMKQYEYPFLTYEEHSWTYIVEQSSCNSEKELENYYVRFGIHLFLTYLLGAQDLHYENIIAAGEYPVIIDLEALSGIPRKQKGRSIDEIIYHQLVESVWNTGLLPFCWGTQRRKGVECSGINGKGGQKYLFKIPVVVEGGTSNMHIEYMCPISEEKQNLPKIKEGFIDISHYKAKIKEGFCKAYHIALQRKQELYCWVTKLKNCECRCFMEDTQRYGMLLFSSYHPQLLKDGAEREIFLQAMWDNRNKNDYLIVDSEVKELLRGDIPFFSFHMDSKNLLLGNGGVISNYFMNTPMELLYQKVRLLNIKDMEKQCEYIDISFDILQAPKQQCVNKVYKTCEKKVDCSVVERNNTANSKLVDMYIERLLKYKVFNYDNTEISWYTIQLEDQYGWSVKTMNIYLYDGLAGMFLISCFLQKYQNTREIAKINKILQSTLFHYTEKGYESMKNLQSQNVGAYEGESSILLTYLIAYQYKKEKIYLDYAKKHIKIIEQLIQMDTNYDVLKGNAGAVLVLLKLYGICPEKKYLVLAEKAVDRLQERALNLEHGVGWEIEKQVPMAGMAHGNSGILMAFVGMWKKTNKSKYFEFAKKY</sequence>
<dbReference type="Proteomes" id="UP000289664">
    <property type="component" value="Chromosome"/>
</dbReference>
<dbReference type="KEGG" id="csci:HDCHBGLK_01803"/>
<dbReference type="STRING" id="411468.CLOSCI_03314"/>
<evidence type="ECO:0000313" key="2">
    <source>
        <dbReference type="Proteomes" id="UP000289664"/>
    </source>
</evidence>
<dbReference type="SUPFAM" id="SSF158745">
    <property type="entry name" value="LanC-like"/>
    <property type="match status" value="1"/>
</dbReference>
<organism evidence="1 2">
    <name type="scientific">Clostridium scindens (strain ATCC 35704 / DSM 5676 / VPI 13733 / 19)</name>
    <dbReference type="NCBI Taxonomy" id="411468"/>
    <lineage>
        <taxon>Bacteria</taxon>
        <taxon>Bacillati</taxon>
        <taxon>Bacillota</taxon>
        <taxon>Clostridia</taxon>
        <taxon>Lachnospirales</taxon>
        <taxon>Lachnospiraceae</taxon>
    </lineage>
</organism>
<keyword evidence="2" id="KW-1185">Reference proteome</keyword>
<accession>B0NIJ5</accession>
<gene>
    <name evidence="1" type="ORF">HDCHBGLK_01803</name>
</gene>
<protein>
    <submittedName>
        <fullName evidence="1">Uncharacterized protein</fullName>
    </submittedName>
</protein>
<proteinExistence type="predicted"/>
<dbReference type="InterPro" id="IPR007822">
    <property type="entry name" value="LANC-like"/>
</dbReference>
<dbReference type="InterPro" id="IPR025410">
    <property type="entry name" value="Lant_dehyd"/>
</dbReference>